<evidence type="ECO:0000256" key="1">
    <source>
        <dbReference type="SAM" id="Phobius"/>
    </source>
</evidence>
<dbReference type="InterPro" id="IPR014509">
    <property type="entry name" value="YjdF-like"/>
</dbReference>
<keyword evidence="1" id="KW-0472">Membrane</keyword>
<feature type="transmembrane region" description="Helical" evidence="1">
    <location>
        <begin position="94"/>
        <end position="112"/>
    </location>
</feature>
<comment type="caution">
    <text evidence="2">The sequence shown here is derived from an EMBL/GenBank/DDBJ whole genome shotgun (WGS) entry which is preliminary data.</text>
</comment>
<name>A0ABP3X983_9FIRM</name>
<dbReference type="Pfam" id="PF09997">
    <property type="entry name" value="DUF2238"/>
    <property type="match status" value="1"/>
</dbReference>
<organism evidence="2 3">
    <name type="scientific">Paraclostridium tenue</name>
    <dbReference type="NCBI Taxonomy" id="1737"/>
    <lineage>
        <taxon>Bacteria</taxon>
        <taxon>Bacillati</taxon>
        <taxon>Bacillota</taxon>
        <taxon>Clostridia</taxon>
        <taxon>Peptostreptococcales</taxon>
        <taxon>Peptostreptococcaceae</taxon>
        <taxon>Paraclostridium</taxon>
    </lineage>
</organism>
<protein>
    <recommendedName>
        <fullName evidence="4">Membrane-spanning protein</fullName>
    </recommendedName>
</protein>
<proteinExistence type="predicted"/>
<keyword evidence="3" id="KW-1185">Reference proteome</keyword>
<dbReference type="EMBL" id="BAAACP010000002">
    <property type="protein sequence ID" value="GAA0862134.1"/>
    <property type="molecule type" value="Genomic_DNA"/>
</dbReference>
<feature type="transmembrane region" description="Helical" evidence="1">
    <location>
        <begin position="167"/>
        <end position="183"/>
    </location>
</feature>
<evidence type="ECO:0008006" key="4">
    <source>
        <dbReference type="Google" id="ProtNLM"/>
    </source>
</evidence>
<reference evidence="3" key="1">
    <citation type="journal article" date="2019" name="Int. J. Syst. Evol. Microbiol.">
        <title>The Global Catalogue of Microorganisms (GCM) 10K type strain sequencing project: providing services to taxonomists for standard genome sequencing and annotation.</title>
        <authorList>
            <consortium name="The Broad Institute Genomics Platform"/>
            <consortium name="The Broad Institute Genome Sequencing Center for Infectious Disease"/>
            <person name="Wu L."/>
            <person name="Ma J."/>
        </authorList>
    </citation>
    <scope>NUCLEOTIDE SEQUENCE [LARGE SCALE GENOMIC DNA]</scope>
    <source>
        <strain evidence="3">JCM 6486</strain>
    </source>
</reference>
<feature type="transmembrane region" description="Helical" evidence="1">
    <location>
        <begin position="32"/>
        <end position="51"/>
    </location>
</feature>
<keyword evidence="1" id="KW-1133">Transmembrane helix</keyword>
<evidence type="ECO:0000313" key="3">
    <source>
        <dbReference type="Proteomes" id="UP001400965"/>
    </source>
</evidence>
<accession>A0ABP3X983</accession>
<dbReference type="Proteomes" id="UP001400965">
    <property type="component" value="Unassembled WGS sequence"/>
</dbReference>
<feature type="transmembrane region" description="Helical" evidence="1">
    <location>
        <begin position="124"/>
        <end position="147"/>
    </location>
</feature>
<evidence type="ECO:0000313" key="2">
    <source>
        <dbReference type="EMBL" id="GAA0862134.1"/>
    </source>
</evidence>
<keyword evidence="1" id="KW-0812">Transmembrane</keyword>
<sequence length="192" mass="22564">MDNKKVIIFKWLLYLIYIASIIYFLFTEEKGKAFISFISLVITFILSKLYFKNFLVIDKPLYIFGNLFIVASFLIGSCYRMYDFFKPYDSCLHFLSGFITVKICWNILKYIIVITSSSLVDKLLYFLIIFFFAMGVSGVCEIAEYLLDVFFKMGTQSGGLKDTMQDMLYALSSVLLMIIYYFRKYNKSLKRL</sequence>
<gene>
    <name evidence="2" type="ORF">GCM10008917_06310</name>
</gene>
<feature type="transmembrane region" description="Helical" evidence="1">
    <location>
        <begin position="63"/>
        <end position="82"/>
    </location>
</feature>
<dbReference type="RefSeq" id="WP_346042295.1">
    <property type="nucleotide sequence ID" value="NZ_BAAACP010000002.1"/>
</dbReference>
<feature type="transmembrane region" description="Helical" evidence="1">
    <location>
        <begin position="7"/>
        <end position="26"/>
    </location>
</feature>